<feature type="repeat" description="CSPG" evidence="4">
    <location>
        <begin position="326"/>
        <end position="429"/>
    </location>
</feature>
<evidence type="ECO:0000313" key="5">
    <source>
        <dbReference type="EMBL" id="MEQ2240503.1"/>
    </source>
</evidence>
<dbReference type="InterPro" id="IPR051561">
    <property type="entry name" value="FRAS1_ECM"/>
</dbReference>
<name>A0ABV0U9J9_9TELE</name>
<evidence type="ECO:0008006" key="7">
    <source>
        <dbReference type="Google" id="ProtNLM"/>
    </source>
</evidence>
<evidence type="ECO:0000256" key="1">
    <source>
        <dbReference type="ARBA" id="ARBA00022729"/>
    </source>
</evidence>
<sequence>MQKDPRPGVEPRTFLLQGNSATNCLYNHDSSETTEDTIEFIATDGTNSVSFTLHVKVTPINDELPVMVTGLKPVLRCPEGEEIIITSEYIYATDTDSDNKSLVFLIARQPYHGVVLRNSVVVDRFIQADVTAGIIAYRHTGLEIGLTPRHDTITFVISDGQTETSASCCNGGIPTRSRGTARLWDSLPVYDLHITVYPVDSQPPSLATGDIFTVDEGGTAVITGAHLKASDMDTVLDKLVVSLISPPQFGYIENVLPSPGFEKSNTGISIASFLYKDITEGHINYVQSRHQRMEPTADQFMLCVSDGKHNSANIPFYVIINPTNDEMPEFIARNITVQEGEMKYLDSSVFHVMDLDVPKNPLLFSVVRPPHHGSIVRHRNGNPITKRQGPNLWSPVDDFTMADIKKGLDLVYLHDDSEKMKDTFIIQLTDGRHKLQREVMVEVVPVNDEEPHVIRNNGLEVEPGEARVISSITLFAEDKDTPPTEIMYIFESVPTQGLLQLQKDQKWVTLTAGRRCTQDMVDMNFLRYVHTGHHATKTQDFFVFHLMDGKNQSPPQHFQISVKDLEKGNIAIFVKPVNVSRGDRVVLTTDVLLATDGTDKPEELLYVITNPPAHGHIEYIQHPGVIISTFSQMDIAANLVAYVHDNRASKAIENFQ</sequence>
<comment type="caution">
    <text evidence="5">The sequence shown here is derived from an EMBL/GenBank/DDBJ whole genome shotgun (WGS) entry which is preliminary data.</text>
</comment>
<dbReference type="Proteomes" id="UP001482620">
    <property type="component" value="Unassembled WGS sequence"/>
</dbReference>
<dbReference type="InterPro" id="IPR039005">
    <property type="entry name" value="CSPG_rpt"/>
</dbReference>
<evidence type="ECO:0000256" key="3">
    <source>
        <dbReference type="ARBA" id="ARBA00023180"/>
    </source>
</evidence>
<feature type="repeat" description="CSPG" evidence="4">
    <location>
        <begin position="568"/>
        <end position="656"/>
    </location>
</feature>
<keyword evidence="2" id="KW-0677">Repeat</keyword>
<protein>
    <recommendedName>
        <fullName evidence="7">FRAS1-related extracellular matrix protein 1</fullName>
    </recommendedName>
</protein>
<accession>A0ABV0U9J9</accession>
<keyword evidence="6" id="KW-1185">Reference proteome</keyword>
<dbReference type="Pfam" id="PF16184">
    <property type="entry name" value="Cadherin_3"/>
    <property type="match status" value="5"/>
</dbReference>
<dbReference type="PANTHER" id="PTHR45739">
    <property type="entry name" value="MATRIX PROTEIN, PUTATIVE-RELATED"/>
    <property type="match status" value="1"/>
</dbReference>
<proteinExistence type="predicted"/>
<organism evidence="5 6">
    <name type="scientific">Ilyodon furcidens</name>
    <name type="common">goldbreast splitfin</name>
    <dbReference type="NCBI Taxonomy" id="33524"/>
    <lineage>
        <taxon>Eukaryota</taxon>
        <taxon>Metazoa</taxon>
        <taxon>Chordata</taxon>
        <taxon>Craniata</taxon>
        <taxon>Vertebrata</taxon>
        <taxon>Euteleostomi</taxon>
        <taxon>Actinopterygii</taxon>
        <taxon>Neopterygii</taxon>
        <taxon>Teleostei</taxon>
        <taxon>Neoteleostei</taxon>
        <taxon>Acanthomorphata</taxon>
        <taxon>Ovalentaria</taxon>
        <taxon>Atherinomorphae</taxon>
        <taxon>Cyprinodontiformes</taxon>
        <taxon>Goodeidae</taxon>
        <taxon>Ilyodon</taxon>
    </lineage>
</organism>
<feature type="repeat" description="CSPG" evidence="4">
    <location>
        <begin position="63"/>
        <end position="158"/>
    </location>
</feature>
<reference evidence="5 6" key="1">
    <citation type="submission" date="2021-06" db="EMBL/GenBank/DDBJ databases">
        <authorList>
            <person name="Palmer J.M."/>
        </authorList>
    </citation>
    <scope>NUCLEOTIDE SEQUENCE [LARGE SCALE GENOMIC DNA]</scope>
    <source>
        <strain evidence="6">if_2019</strain>
        <tissue evidence="5">Muscle</tissue>
    </source>
</reference>
<feature type="repeat" description="CSPG" evidence="4">
    <location>
        <begin position="450"/>
        <end position="547"/>
    </location>
</feature>
<dbReference type="EMBL" id="JAHRIQ010059317">
    <property type="protein sequence ID" value="MEQ2240503.1"/>
    <property type="molecule type" value="Genomic_DNA"/>
</dbReference>
<evidence type="ECO:0000256" key="4">
    <source>
        <dbReference type="PROSITE-ProRule" id="PRU01201"/>
    </source>
</evidence>
<feature type="repeat" description="CSPG" evidence="4">
    <location>
        <begin position="203"/>
        <end position="305"/>
    </location>
</feature>
<keyword evidence="3" id="KW-0325">Glycoprotein</keyword>
<dbReference type="PANTHER" id="PTHR45739:SF7">
    <property type="entry name" value="FRAS1-RELATED EXTRACELLULAR MATRIX PROTEIN 1"/>
    <property type="match status" value="1"/>
</dbReference>
<gene>
    <name evidence="5" type="ORF">ILYODFUR_015703</name>
</gene>
<evidence type="ECO:0000256" key="2">
    <source>
        <dbReference type="ARBA" id="ARBA00022737"/>
    </source>
</evidence>
<keyword evidence="1" id="KW-0732">Signal</keyword>
<dbReference type="PROSITE" id="PS51854">
    <property type="entry name" value="CSPG"/>
    <property type="match status" value="5"/>
</dbReference>
<evidence type="ECO:0000313" key="6">
    <source>
        <dbReference type="Proteomes" id="UP001482620"/>
    </source>
</evidence>